<dbReference type="GO" id="GO:0005634">
    <property type="term" value="C:nucleus"/>
    <property type="evidence" value="ECO:0007669"/>
    <property type="project" value="UniProtKB-SubCell"/>
</dbReference>
<keyword evidence="4" id="KW-0804">Transcription</keyword>
<keyword evidence="3" id="KW-0238">DNA-binding</keyword>
<evidence type="ECO:0000256" key="4">
    <source>
        <dbReference type="ARBA" id="ARBA00023163"/>
    </source>
</evidence>
<reference evidence="7 8" key="1">
    <citation type="journal article" date="2014" name="Am. J. Bot.">
        <title>Genome assembly and annotation for red clover (Trifolium pratense; Fabaceae).</title>
        <authorList>
            <person name="Istvanek J."/>
            <person name="Jaros M."/>
            <person name="Krenek A."/>
            <person name="Repkova J."/>
        </authorList>
    </citation>
    <scope>NUCLEOTIDE SEQUENCE [LARGE SCALE GENOMIC DNA]</scope>
    <source>
        <strain evidence="8">cv. Tatra</strain>
        <tissue evidence="7">Young leaves</tissue>
    </source>
</reference>
<comment type="subcellular location">
    <subcellularLocation>
        <location evidence="1">Nucleus</location>
    </subcellularLocation>
</comment>
<accession>A0A2K3N7U8</accession>
<organism evidence="7 8">
    <name type="scientific">Trifolium pratense</name>
    <name type="common">Red clover</name>
    <dbReference type="NCBI Taxonomy" id="57577"/>
    <lineage>
        <taxon>Eukaryota</taxon>
        <taxon>Viridiplantae</taxon>
        <taxon>Streptophyta</taxon>
        <taxon>Embryophyta</taxon>
        <taxon>Tracheophyta</taxon>
        <taxon>Spermatophyta</taxon>
        <taxon>Magnoliopsida</taxon>
        <taxon>eudicotyledons</taxon>
        <taxon>Gunneridae</taxon>
        <taxon>Pentapetalae</taxon>
        <taxon>rosids</taxon>
        <taxon>fabids</taxon>
        <taxon>Fabales</taxon>
        <taxon>Fabaceae</taxon>
        <taxon>Papilionoideae</taxon>
        <taxon>50 kb inversion clade</taxon>
        <taxon>NPAAA clade</taxon>
        <taxon>Hologalegina</taxon>
        <taxon>IRL clade</taxon>
        <taxon>Trifolieae</taxon>
        <taxon>Trifolium</taxon>
    </lineage>
</organism>
<evidence type="ECO:0000256" key="2">
    <source>
        <dbReference type="ARBA" id="ARBA00023015"/>
    </source>
</evidence>
<evidence type="ECO:0000313" key="8">
    <source>
        <dbReference type="Proteomes" id="UP000236291"/>
    </source>
</evidence>
<dbReference type="InterPro" id="IPR036879">
    <property type="entry name" value="TF_MADSbox_sf"/>
</dbReference>
<dbReference type="AlphaFoldDB" id="A0A2K3N7U8"/>
<dbReference type="Proteomes" id="UP000236291">
    <property type="component" value="Unassembled WGS sequence"/>
</dbReference>
<sequence length="474" mass="54544">MGRAKIAMKYIQKGKSRKLSYNQRINGLKSKISEFSKSGAKACLIVYNDDDNFGAMTWPEDPTTVNSMLQEYEHQKIETPPKIFDVKDYFENKKDIAQAAIIKVRKDILKNKYPTWHPNFNQMEEKNLISFITSIEEKIQVCNGKISMLKDMQQNDTNFLQNTPHMQIMVQENVTIPQMQQQIHAPMKSIDDIQAENVTIPQMQQQIHAPMKSIDDISEMVVQENAFIPQMHAPMKSIDDISEMMVQENVIIPQMQQQIHAPMKSIDDISEMVVQENAFIPQMHAPMKSIDDISEMMVQENVTIHQMQQQIHPPVKSIDYINEMMDFTDLVDLPPISSTKQLGQFVECGNQVFNHDTQLVDPIDWTNYLDPDIFNWASNPDELSCKDISTRTTVRSPATAFGRKLEPLDARTRLELWITRALFLQEPEVKTKKKKRTQSPLCLPISQHLAINLGRLIVSLSIFLPNCVHVVLCF</sequence>
<dbReference type="GO" id="GO:0003677">
    <property type="term" value="F:DNA binding"/>
    <property type="evidence" value="ECO:0007669"/>
    <property type="project" value="UniProtKB-KW"/>
</dbReference>
<dbReference type="GO" id="GO:0046983">
    <property type="term" value="F:protein dimerization activity"/>
    <property type="evidence" value="ECO:0007669"/>
    <property type="project" value="InterPro"/>
</dbReference>
<evidence type="ECO:0000256" key="1">
    <source>
        <dbReference type="ARBA" id="ARBA00004123"/>
    </source>
</evidence>
<evidence type="ECO:0000259" key="6">
    <source>
        <dbReference type="PROSITE" id="PS50066"/>
    </source>
</evidence>
<dbReference type="SUPFAM" id="SSF55455">
    <property type="entry name" value="SRF-like"/>
    <property type="match status" value="1"/>
</dbReference>
<reference evidence="7 8" key="2">
    <citation type="journal article" date="2017" name="Front. Plant Sci.">
        <title>Gene Classification and Mining of Molecular Markers Useful in Red Clover (Trifolium pratense) Breeding.</title>
        <authorList>
            <person name="Istvanek J."/>
            <person name="Dluhosova J."/>
            <person name="Dluhos P."/>
            <person name="Patkova L."/>
            <person name="Nedelnik J."/>
            <person name="Repkova J."/>
        </authorList>
    </citation>
    <scope>NUCLEOTIDE SEQUENCE [LARGE SCALE GENOMIC DNA]</scope>
    <source>
        <strain evidence="8">cv. Tatra</strain>
        <tissue evidence="7">Young leaves</tissue>
    </source>
</reference>
<keyword evidence="5" id="KW-0539">Nucleus</keyword>
<proteinExistence type="predicted"/>
<dbReference type="ExpressionAtlas" id="A0A2K3N7U8">
    <property type="expression patterns" value="baseline"/>
</dbReference>
<evidence type="ECO:0000256" key="5">
    <source>
        <dbReference type="ARBA" id="ARBA00023242"/>
    </source>
</evidence>
<keyword evidence="2" id="KW-0805">Transcription regulation</keyword>
<evidence type="ECO:0000256" key="3">
    <source>
        <dbReference type="ARBA" id="ARBA00023125"/>
    </source>
</evidence>
<dbReference type="SMART" id="SM00432">
    <property type="entry name" value="MADS"/>
    <property type="match status" value="1"/>
</dbReference>
<name>A0A2K3N7U8_TRIPR</name>
<protein>
    <submittedName>
        <fullName evidence="7">Agamous-like mads-box protein agl16-like</fullName>
    </submittedName>
</protein>
<dbReference type="EMBL" id="ASHM01017393">
    <property type="protein sequence ID" value="PNX99108.1"/>
    <property type="molecule type" value="Genomic_DNA"/>
</dbReference>
<evidence type="ECO:0000313" key="7">
    <source>
        <dbReference type="EMBL" id="PNX99108.1"/>
    </source>
</evidence>
<dbReference type="PROSITE" id="PS50066">
    <property type="entry name" value="MADS_BOX_2"/>
    <property type="match status" value="1"/>
</dbReference>
<dbReference type="InterPro" id="IPR002100">
    <property type="entry name" value="TF_MADSbox"/>
</dbReference>
<gene>
    <name evidence="7" type="ORF">L195_g022370</name>
</gene>
<comment type="caution">
    <text evidence="7">The sequence shown here is derived from an EMBL/GenBank/DDBJ whole genome shotgun (WGS) entry which is preliminary data.</text>
</comment>
<feature type="domain" description="MADS-box" evidence="6">
    <location>
        <begin position="1"/>
        <end position="36"/>
    </location>
</feature>